<gene>
    <name evidence="15" type="primary">LOC129339897</name>
</gene>
<feature type="domain" description="G-protein coupled receptors family 1 profile" evidence="13">
    <location>
        <begin position="41"/>
        <end position="290"/>
    </location>
</feature>
<dbReference type="SUPFAM" id="SSF81321">
    <property type="entry name" value="Family A G protein-coupled receptor-like"/>
    <property type="match status" value="1"/>
</dbReference>
<evidence type="ECO:0000256" key="10">
    <source>
        <dbReference type="ARBA" id="ARBA00023180"/>
    </source>
</evidence>
<feature type="transmembrane region" description="Helical" evidence="12">
    <location>
        <begin position="27"/>
        <end position="51"/>
    </location>
</feature>
<keyword evidence="14" id="KW-1185">Reference proteome</keyword>
<organism evidence="14 15">
    <name type="scientific">Eublepharis macularius</name>
    <name type="common">Leopard gecko</name>
    <name type="synonym">Cyrtodactylus macularius</name>
    <dbReference type="NCBI Taxonomy" id="481883"/>
    <lineage>
        <taxon>Eukaryota</taxon>
        <taxon>Metazoa</taxon>
        <taxon>Chordata</taxon>
        <taxon>Craniata</taxon>
        <taxon>Vertebrata</taxon>
        <taxon>Euteleostomi</taxon>
        <taxon>Lepidosauria</taxon>
        <taxon>Squamata</taxon>
        <taxon>Bifurcata</taxon>
        <taxon>Gekkota</taxon>
        <taxon>Eublepharidae</taxon>
        <taxon>Eublepharinae</taxon>
        <taxon>Eublepharis</taxon>
    </lineage>
</organism>
<proteinExistence type="predicted"/>
<reference evidence="15" key="1">
    <citation type="submission" date="2025-08" db="UniProtKB">
        <authorList>
            <consortium name="RefSeq"/>
        </authorList>
    </citation>
    <scope>IDENTIFICATION</scope>
    <source>
        <tissue evidence="15">Blood</tissue>
    </source>
</reference>
<evidence type="ECO:0000256" key="6">
    <source>
        <dbReference type="ARBA" id="ARBA00022989"/>
    </source>
</evidence>
<keyword evidence="9" id="KW-0675">Receptor</keyword>
<keyword evidence="4 12" id="KW-0812">Transmembrane</keyword>
<keyword evidence="2" id="KW-1003">Cell membrane</keyword>
<dbReference type="PRINTS" id="PR00237">
    <property type="entry name" value="GPCRRHODOPSN"/>
</dbReference>
<evidence type="ECO:0000256" key="7">
    <source>
        <dbReference type="ARBA" id="ARBA00023040"/>
    </source>
</evidence>
<dbReference type="Pfam" id="PF13853">
    <property type="entry name" value="7tm_4"/>
    <property type="match status" value="1"/>
</dbReference>
<evidence type="ECO:0000256" key="5">
    <source>
        <dbReference type="ARBA" id="ARBA00022725"/>
    </source>
</evidence>
<keyword evidence="5" id="KW-0552">Olfaction</keyword>
<dbReference type="KEGG" id="emc:129339897"/>
<name>A0AA97LC02_EUBMA</name>
<dbReference type="GeneID" id="129339897"/>
<dbReference type="PRINTS" id="PR00245">
    <property type="entry name" value="OLFACTORYR"/>
</dbReference>
<keyword evidence="11" id="KW-0807">Transducer</keyword>
<dbReference type="InterPro" id="IPR017452">
    <property type="entry name" value="GPCR_Rhodpsn_7TM"/>
</dbReference>
<dbReference type="GO" id="GO:0005886">
    <property type="term" value="C:plasma membrane"/>
    <property type="evidence" value="ECO:0007669"/>
    <property type="project" value="UniProtKB-SubCell"/>
</dbReference>
<feature type="transmembrane region" description="Helical" evidence="12">
    <location>
        <begin position="200"/>
        <end position="221"/>
    </location>
</feature>
<dbReference type="AlphaFoldDB" id="A0AA97LC02"/>
<keyword evidence="3" id="KW-0716">Sensory transduction</keyword>
<feature type="transmembrane region" description="Helical" evidence="12">
    <location>
        <begin position="58"/>
        <end position="78"/>
    </location>
</feature>
<keyword evidence="6 12" id="KW-1133">Transmembrane helix</keyword>
<dbReference type="InterPro" id="IPR047132">
    <property type="entry name" value="Olfact_rcpt_6C-like"/>
</dbReference>
<dbReference type="PROSITE" id="PS50262">
    <property type="entry name" value="G_PROTEIN_RECEP_F1_2"/>
    <property type="match status" value="1"/>
</dbReference>
<feature type="transmembrane region" description="Helical" evidence="12">
    <location>
        <begin position="273"/>
        <end position="292"/>
    </location>
</feature>
<dbReference type="FunFam" id="1.20.1070.10:FF:000010">
    <property type="entry name" value="Olfactory receptor"/>
    <property type="match status" value="1"/>
</dbReference>
<dbReference type="PANTHER" id="PTHR26454:SF30">
    <property type="entry name" value="OLFACTORY RECEPTOR 6X1"/>
    <property type="match status" value="1"/>
</dbReference>
<evidence type="ECO:0000256" key="4">
    <source>
        <dbReference type="ARBA" id="ARBA00022692"/>
    </source>
</evidence>
<accession>A0AA97LC02</accession>
<evidence type="ECO:0000256" key="11">
    <source>
        <dbReference type="ARBA" id="ARBA00023224"/>
    </source>
</evidence>
<feature type="transmembrane region" description="Helical" evidence="12">
    <location>
        <begin position="98"/>
        <end position="120"/>
    </location>
</feature>
<keyword evidence="10" id="KW-0325">Glycoprotein</keyword>
<dbReference type="InterPro" id="IPR000725">
    <property type="entry name" value="Olfact_rcpt"/>
</dbReference>
<evidence type="ECO:0000256" key="9">
    <source>
        <dbReference type="ARBA" id="ARBA00023170"/>
    </source>
</evidence>
<keyword evidence="7" id="KW-0297">G-protein coupled receptor</keyword>
<dbReference type="GO" id="GO:0004984">
    <property type="term" value="F:olfactory receptor activity"/>
    <property type="evidence" value="ECO:0007669"/>
    <property type="project" value="InterPro"/>
</dbReference>
<evidence type="ECO:0000259" key="13">
    <source>
        <dbReference type="PROSITE" id="PS50262"/>
    </source>
</evidence>
<feature type="transmembrane region" description="Helical" evidence="12">
    <location>
        <begin position="242"/>
        <end position="261"/>
    </location>
</feature>
<evidence type="ECO:0000313" key="14">
    <source>
        <dbReference type="Proteomes" id="UP001190640"/>
    </source>
</evidence>
<dbReference type="PANTHER" id="PTHR26454">
    <property type="entry name" value="OLFACTORY RECEPTOR"/>
    <property type="match status" value="1"/>
</dbReference>
<evidence type="ECO:0000313" key="15">
    <source>
        <dbReference type="RefSeq" id="XP_054850445.1"/>
    </source>
</evidence>
<keyword evidence="8 12" id="KW-0472">Membrane</keyword>
<dbReference type="GO" id="GO:0004930">
    <property type="term" value="F:G protein-coupled receptor activity"/>
    <property type="evidence" value="ECO:0007669"/>
    <property type="project" value="UniProtKB-KW"/>
</dbReference>
<dbReference type="RefSeq" id="XP_054850445.1">
    <property type="nucleotide sequence ID" value="XM_054994470.1"/>
</dbReference>
<dbReference type="InterPro" id="IPR000276">
    <property type="entry name" value="GPCR_Rhodpsn"/>
</dbReference>
<evidence type="ECO:0000256" key="8">
    <source>
        <dbReference type="ARBA" id="ARBA00023136"/>
    </source>
</evidence>
<evidence type="ECO:0000256" key="2">
    <source>
        <dbReference type="ARBA" id="ARBA00022475"/>
    </source>
</evidence>
<evidence type="ECO:0000256" key="1">
    <source>
        <dbReference type="ARBA" id="ARBA00004651"/>
    </source>
</evidence>
<sequence length="327" mass="36835">MKHSNVTLVTEFVLLGFPELHGIRMEFFAAVLLMYLISVSGNCLIITVVFMEPKLHMPMYFFLCSFSLGELCSTTVVVPKMLTNVLLDQNRICFTCCVVQSFFTFSMGATQFINLTIMSFDRYVAICKPFLYNTKMTNEICFRLALFAWIGGHLIVLCQTVVVWTFPFCGHNVINHFLCDAGPVLKLACGDTTMIELIGLIYGIIIMWGSFIFTVASYAYIISTIIQIPSVTGRSKAFSTCSSHLTIVCIFYGAMFFMYLRPSTQGDSQINKVVYLVTIVVLPTVSPFIFTIRNKDFKTAVTKIMGKRGHISHFAVMKLIKGRPLKK</sequence>
<evidence type="ECO:0000256" key="12">
    <source>
        <dbReference type="SAM" id="Phobius"/>
    </source>
</evidence>
<comment type="subcellular location">
    <subcellularLocation>
        <location evidence="1">Cell membrane</location>
        <topology evidence="1">Multi-pass membrane protein</topology>
    </subcellularLocation>
</comment>
<dbReference type="Gene3D" id="1.20.1070.10">
    <property type="entry name" value="Rhodopsin 7-helix transmembrane proteins"/>
    <property type="match status" value="1"/>
</dbReference>
<evidence type="ECO:0000256" key="3">
    <source>
        <dbReference type="ARBA" id="ARBA00022606"/>
    </source>
</evidence>
<protein>
    <submittedName>
        <fullName evidence="15">Olfactory receptor 6X1-like</fullName>
    </submittedName>
</protein>
<dbReference type="Proteomes" id="UP001190640">
    <property type="component" value="Chromosome 12"/>
</dbReference>
<feature type="transmembrane region" description="Helical" evidence="12">
    <location>
        <begin position="141"/>
        <end position="166"/>
    </location>
</feature>